<proteinExistence type="predicted"/>
<gene>
    <name evidence="1" type="ORF">U9M48_018184</name>
</gene>
<dbReference type="Proteomes" id="UP001341281">
    <property type="component" value="Chromosome 04"/>
</dbReference>
<dbReference type="EMBL" id="CP144748">
    <property type="protein sequence ID" value="WVZ69393.1"/>
    <property type="molecule type" value="Genomic_DNA"/>
</dbReference>
<sequence length="135" mass="15028">MRSHLCELWREATKPCPGRTACSAHYKCAETAIKRSAAAASDAAKLPSSLDLDYTHEVGRRRICAKAWTGPGPTNSHMMSSWKLHAESFQGPIDVEVLESIRRCWGLEEEDILCKNDDRDPDRKLISTGQGAADW</sequence>
<evidence type="ECO:0000313" key="2">
    <source>
        <dbReference type="Proteomes" id="UP001341281"/>
    </source>
</evidence>
<evidence type="ECO:0000313" key="1">
    <source>
        <dbReference type="EMBL" id="WVZ69393.1"/>
    </source>
</evidence>
<keyword evidence="2" id="KW-1185">Reference proteome</keyword>
<accession>A0AAQ3T9J1</accession>
<organism evidence="1 2">
    <name type="scientific">Paspalum notatum var. saurae</name>
    <dbReference type="NCBI Taxonomy" id="547442"/>
    <lineage>
        <taxon>Eukaryota</taxon>
        <taxon>Viridiplantae</taxon>
        <taxon>Streptophyta</taxon>
        <taxon>Embryophyta</taxon>
        <taxon>Tracheophyta</taxon>
        <taxon>Spermatophyta</taxon>
        <taxon>Magnoliopsida</taxon>
        <taxon>Liliopsida</taxon>
        <taxon>Poales</taxon>
        <taxon>Poaceae</taxon>
        <taxon>PACMAD clade</taxon>
        <taxon>Panicoideae</taxon>
        <taxon>Andropogonodae</taxon>
        <taxon>Paspaleae</taxon>
        <taxon>Paspalinae</taxon>
        <taxon>Paspalum</taxon>
    </lineage>
</organism>
<dbReference type="AlphaFoldDB" id="A0AAQ3T9J1"/>
<reference evidence="1 2" key="1">
    <citation type="submission" date="2024-02" db="EMBL/GenBank/DDBJ databases">
        <title>High-quality chromosome-scale genome assembly of Pensacola bahiagrass (Paspalum notatum Flugge var. saurae).</title>
        <authorList>
            <person name="Vega J.M."/>
            <person name="Podio M."/>
            <person name="Orjuela J."/>
            <person name="Siena L.A."/>
            <person name="Pessino S.C."/>
            <person name="Combes M.C."/>
            <person name="Mariac C."/>
            <person name="Albertini E."/>
            <person name="Pupilli F."/>
            <person name="Ortiz J.P.A."/>
            <person name="Leblanc O."/>
        </authorList>
    </citation>
    <scope>NUCLEOTIDE SEQUENCE [LARGE SCALE GENOMIC DNA]</scope>
    <source>
        <strain evidence="1">R1</strain>
        <tissue evidence="1">Leaf</tissue>
    </source>
</reference>
<name>A0AAQ3T9J1_PASNO</name>
<protein>
    <submittedName>
        <fullName evidence="1">Uncharacterized protein</fullName>
    </submittedName>
</protein>